<evidence type="ECO:0000313" key="3">
    <source>
        <dbReference type="Proteomes" id="UP001310594"/>
    </source>
</evidence>
<gene>
    <name evidence="2" type="ORF">LTR97_006689</name>
</gene>
<dbReference type="PANTHER" id="PTHR28013">
    <property type="entry name" value="PROTEIN DCV1-RELATED"/>
    <property type="match status" value="1"/>
</dbReference>
<dbReference type="GO" id="GO:0005886">
    <property type="term" value="C:plasma membrane"/>
    <property type="evidence" value="ECO:0007669"/>
    <property type="project" value="InterPro"/>
</dbReference>
<feature type="transmembrane region" description="Helical" evidence="1">
    <location>
        <begin position="187"/>
        <end position="208"/>
    </location>
</feature>
<dbReference type="AlphaFoldDB" id="A0AAN8A1Z3"/>
<evidence type="ECO:0008006" key="4">
    <source>
        <dbReference type="Google" id="ProtNLM"/>
    </source>
</evidence>
<dbReference type="PANTHER" id="PTHR28013:SF7">
    <property type="entry name" value="PALI-DOMAIN-CONTAINING PROTEIN"/>
    <property type="match status" value="1"/>
</dbReference>
<accession>A0AAN8A1Z3</accession>
<dbReference type="GO" id="GO:0032153">
    <property type="term" value="C:cell division site"/>
    <property type="evidence" value="ECO:0007669"/>
    <property type="project" value="TreeGrafter"/>
</dbReference>
<evidence type="ECO:0000256" key="1">
    <source>
        <dbReference type="SAM" id="Phobius"/>
    </source>
</evidence>
<keyword evidence="1" id="KW-0472">Membrane</keyword>
<dbReference type="GO" id="GO:0035838">
    <property type="term" value="C:growing cell tip"/>
    <property type="evidence" value="ECO:0007669"/>
    <property type="project" value="TreeGrafter"/>
</dbReference>
<dbReference type="InterPro" id="IPR051380">
    <property type="entry name" value="pH-response_reg_palI/RIM9"/>
</dbReference>
<dbReference type="Pfam" id="PF06687">
    <property type="entry name" value="SUR7"/>
    <property type="match status" value="1"/>
</dbReference>
<organism evidence="2 3">
    <name type="scientific">Elasticomyces elasticus</name>
    <dbReference type="NCBI Taxonomy" id="574655"/>
    <lineage>
        <taxon>Eukaryota</taxon>
        <taxon>Fungi</taxon>
        <taxon>Dikarya</taxon>
        <taxon>Ascomycota</taxon>
        <taxon>Pezizomycotina</taxon>
        <taxon>Dothideomycetes</taxon>
        <taxon>Dothideomycetidae</taxon>
        <taxon>Mycosphaerellales</taxon>
        <taxon>Teratosphaeriaceae</taxon>
        <taxon>Elasticomyces</taxon>
    </lineage>
</organism>
<dbReference type="Proteomes" id="UP001310594">
    <property type="component" value="Unassembled WGS sequence"/>
</dbReference>
<reference evidence="2" key="1">
    <citation type="submission" date="2023-08" db="EMBL/GenBank/DDBJ databases">
        <title>Black Yeasts Isolated from many extreme environments.</title>
        <authorList>
            <person name="Coleine C."/>
            <person name="Stajich J.E."/>
            <person name="Selbmann L."/>
        </authorList>
    </citation>
    <scope>NUCLEOTIDE SEQUENCE</scope>
    <source>
        <strain evidence="2">CCFEE 5810</strain>
    </source>
</reference>
<protein>
    <recommendedName>
        <fullName evidence="4">Pali-domain-containing protein</fullName>
    </recommendedName>
</protein>
<name>A0AAN8A1Z3_9PEZI</name>
<comment type="caution">
    <text evidence="2">The sequence shown here is derived from an EMBL/GenBank/DDBJ whole genome shotgun (WGS) entry which is preliminary data.</text>
</comment>
<proteinExistence type="predicted"/>
<dbReference type="EMBL" id="JAVRQU010000009">
    <property type="protein sequence ID" value="KAK5699040.1"/>
    <property type="molecule type" value="Genomic_DNA"/>
</dbReference>
<keyword evidence="1" id="KW-0812">Transmembrane</keyword>
<keyword evidence="1" id="KW-1133">Transmembrane helix</keyword>
<feature type="transmembrane region" description="Helical" evidence="1">
    <location>
        <begin position="12"/>
        <end position="35"/>
    </location>
</feature>
<dbReference type="InterPro" id="IPR009571">
    <property type="entry name" value="SUR7/Rim9-like_fungi"/>
</dbReference>
<feature type="transmembrane region" description="Helical" evidence="1">
    <location>
        <begin position="115"/>
        <end position="137"/>
    </location>
</feature>
<feature type="transmembrane region" description="Helical" evidence="1">
    <location>
        <begin position="144"/>
        <end position="167"/>
    </location>
</feature>
<sequence length="245" mass="26697">MTLFRIAKRTHWLGVALLFISSILLLFTTISAPIINHVSMLRVTLNNQTDIRHSSISFGTFGYCVLDVPPNNAEHDWCTKRSIGYEPADLIARIDKKELSEIASGTSDGLTRVMVLHPIVCGLSFLAFLAALGSGVIGSLVGAFIAFVAWVLVLVALAVDFSIFGIIRSHVNNDRSGIRASFGSGIWLLLASFVTLFFGMLTVFFTCCTAQREKKLARNAVKNEAYPAAPEGAVAAPRTKKFIIF</sequence>
<evidence type="ECO:0000313" key="2">
    <source>
        <dbReference type="EMBL" id="KAK5699040.1"/>
    </source>
</evidence>